<protein>
    <submittedName>
        <fullName evidence="1">Uncharacterized protein</fullName>
    </submittedName>
</protein>
<gene>
    <name evidence="1" type="ORF">NB231_06850</name>
</gene>
<dbReference type="Proteomes" id="UP000003374">
    <property type="component" value="Unassembled WGS sequence"/>
</dbReference>
<name>A4BVA4_9GAMM</name>
<evidence type="ECO:0000313" key="2">
    <source>
        <dbReference type="Proteomes" id="UP000003374"/>
    </source>
</evidence>
<dbReference type="HOGENOM" id="CLU_2181084_0_0_6"/>
<comment type="caution">
    <text evidence="1">The sequence shown here is derived from an EMBL/GenBank/DDBJ whole genome shotgun (WGS) entry which is preliminary data.</text>
</comment>
<keyword evidence="2" id="KW-1185">Reference proteome</keyword>
<organism evidence="1 2">
    <name type="scientific">Nitrococcus mobilis Nb-231</name>
    <dbReference type="NCBI Taxonomy" id="314278"/>
    <lineage>
        <taxon>Bacteria</taxon>
        <taxon>Pseudomonadati</taxon>
        <taxon>Pseudomonadota</taxon>
        <taxon>Gammaproteobacteria</taxon>
        <taxon>Chromatiales</taxon>
        <taxon>Ectothiorhodospiraceae</taxon>
        <taxon>Nitrococcus</taxon>
    </lineage>
</organism>
<accession>A4BVA4</accession>
<dbReference type="AlphaFoldDB" id="A4BVA4"/>
<sequence length="109" mass="12309">MRDARAVPARESLSACLDGGHFFGAGKAREVVEHRHRALPERWNMHREADGGTSRFRLVAVEALDPVEAALLAQPLHCSRPPSHLHVNLRMPKERILFNRVLTDTWLAD</sequence>
<proteinExistence type="predicted"/>
<dbReference type="EMBL" id="AAOF01000024">
    <property type="protein sequence ID" value="EAR20371.1"/>
    <property type="molecule type" value="Genomic_DNA"/>
</dbReference>
<reference evidence="1 2" key="1">
    <citation type="submission" date="2006-02" db="EMBL/GenBank/DDBJ databases">
        <authorList>
            <person name="Waterbury J."/>
            <person name="Ferriera S."/>
            <person name="Johnson J."/>
            <person name="Kravitz S."/>
            <person name="Halpern A."/>
            <person name="Remington K."/>
            <person name="Beeson K."/>
            <person name="Tran B."/>
            <person name="Rogers Y.-H."/>
            <person name="Friedman R."/>
            <person name="Venter J.C."/>
        </authorList>
    </citation>
    <scope>NUCLEOTIDE SEQUENCE [LARGE SCALE GENOMIC DNA]</scope>
    <source>
        <strain evidence="1 2">Nb-231</strain>
    </source>
</reference>
<evidence type="ECO:0000313" key="1">
    <source>
        <dbReference type="EMBL" id="EAR20371.1"/>
    </source>
</evidence>
<dbReference type="STRING" id="314278.NB231_06850"/>